<dbReference type="Gene3D" id="2.130.10.130">
    <property type="entry name" value="Integrin alpha, N-terminal"/>
    <property type="match status" value="1"/>
</dbReference>
<dbReference type="InterPro" id="IPR013517">
    <property type="entry name" value="FG-GAP"/>
</dbReference>
<dbReference type="Proteomes" id="UP001345963">
    <property type="component" value="Unassembled WGS sequence"/>
</dbReference>
<dbReference type="Pfam" id="PF21520">
    <property type="entry name" value="ITGAX-like_Ig_3"/>
    <property type="match status" value="1"/>
</dbReference>
<evidence type="ECO:0000256" key="15">
    <source>
        <dbReference type="PROSITE-ProRule" id="PRU00803"/>
    </source>
</evidence>
<dbReference type="SUPFAM" id="SSF69318">
    <property type="entry name" value="Integrin alpha N-terminal domain"/>
    <property type="match status" value="1"/>
</dbReference>
<keyword evidence="11 16" id="KW-0472">Membrane</keyword>
<comment type="subcellular location">
    <subcellularLocation>
        <location evidence="1 16">Membrane</location>
        <topology evidence="1 16">Single-pass type I membrane protein</topology>
    </subcellularLocation>
</comment>
<dbReference type="InterPro" id="IPR048633">
    <property type="entry name" value="ITGAX-like_Ig_3"/>
</dbReference>
<keyword evidence="3 16" id="KW-0812">Transmembrane</keyword>
<evidence type="ECO:0000256" key="14">
    <source>
        <dbReference type="ARBA" id="ARBA00023180"/>
    </source>
</evidence>
<name>A0ABU7BCA6_9TELE</name>
<dbReference type="SMART" id="SM00191">
    <property type="entry name" value="Int_alpha"/>
    <property type="match status" value="4"/>
</dbReference>
<evidence type="ECO:0000256" key="12">
    <source>
        <dbReference type="ARBA" id="ARBA00023157"/>
    </source>
</evidence>
<evidence type="ECO:0000313" key="19">
    <source>
        <dbReference type="EMBL" id="MED6248241.1"/>
    </source>
</evidence>
<dbReference type="InterPro" id="IPR013649">
    <property type="entry name" value="Integrin_alpha_Ig-like_1"/>
</dbReference>
<keyword evidence="14" id="KW-0325">Glycoprotein</keyword>
<dbReference type="InterPro" id="IPR036465">
    <property type="entry name" value="vWFA_dom_sf"/>
</dbReference>
<dbReference type="Gene3D" id="1.20.5.930">
    <property type="entry name" value="Bicelle-embedded integrin alpha(iib) transmembrane segment"/>
    <property type="match status" value="1"/>
</dbReference>
<evidence type="ECO:0000256" key="7">
    <source>
        <dbReference type="ARBA" id="ARBA00022837"/>
    </source>
</evidence>
<gene>
    <name evidence="19" type="ORF">ATANTOWER_029674</name>
</gene>
<feature type="signal peptide" evidence="16">
    <location>
        <begin position="1"/>
        <end position="25"/>
    </location>
</feature>
<dbReference type="SUPFAM" id="SSF53300">
    <property type="entry name" value="vWA-like"/>
    <property type="match status" value="1"/>
</dbReference>
<proteinExistence type="inferred from homology"/>
<evidence type="ECO:0000256" key="9">
    <source>
        <dbReference type="ARBA" id="ARBA00022989"/>
    </source>
</evidence>
<dbReference type="Pfam" id="PF01839">
    <property type="entry name" value="FG-GAP"/>
    <property type="match status" value="1"/>
</dbReference>
<evidence type="ECO:0000256" key="11">
    <source>
        <dbReference type="ARBA" id="ARBA00023136"/>
    </source>
</evidence>
<keyword evidence="9 16" id="KW-1133">Transmembrane helix</keyword>
<evidence type="ECO:0000256" key="6">
    <source>
        <dbReference type="ARBA" id="ARBA00022737"/>
    </source>
</evidence>
<comment type="similarity">
    <text evidence="2 16">Belongs to the integrin alpha chain family.</text>
</comment>
<dbReference type="Pfam" id="PF20805">
    <property type="entry name" value="Integrin_A_Ig_2"/>
    <property type="match status" value="1"/>
</dbReference>
<dbReference type="Pfam" id="PF00092">
    <property type="entry name" value="VWA"/>
    <property type="match status" value="1"/>
</dbReference>
<evidence type="ECO:0000256" key="8">
    <source>
        <dbReference type="ARBA" id="ARBA00022889"/>
    </source>
</evidence>
<dbReference type="PRINTS" id="PR01185">
    <property type="entry name" value="INTEGRINA"/>
</dbReference>
<keyword evidence="10 16" id="KW-0401">Integrin</keyword>
<dbReference type="InterPro" id="IPR032695">
    <property type="entry name" value="Integrin_dom_sf"/>
</dbReference>
<evidence type="ECO:0000256" key="17">
    <source>
        <dbReference type="SAM" id="MobiDB-lite"/>
    </source>
</evidence>
<dbReference type="Gene3D" id="2.60.40.1510">
    <property type="entry name" value="ntegrin, alpha v. Chain A, domain 3"/>
    <property type="match status" value="1"/>
</dbReference>
<organism evidence="19 20">
    <name type="scientific">Ataeniobius toweri</name>
    <dbReference type="NCBI Taxonomy" id="208326"/>
    <lineage>
        <taxon>Eukaryota</taxon>
        <taxon>Metazoa</taxon>
        <taxon>Chordata</taxon>
        <taxon>Craniata</taxon>
        <taxon>Vertebrata</taxon>
        <taxon>Euteleostomi</taxon>
        <taxon>Actinopterygii</taxon>
        <taxon>Neopterygii</taxon>
        <taxon>Teleostei</taxon>
        <taxon>Neoteleostei</taxon>
        <taxon>Acanthomorphata</taxon>
        <taxon>Ovalentaria</taxon>
        <taxon>Atherinomorphae</taxon>
        <taxon>Cyprinodontiformes</taxon>
        <taxon>Goodeidae</taxon>
        <taxon>Ataeniobius</taxon>
    </lineage>
</organism>
<feature type="chain" id="PRO_5044973257" description="VWFA domain-containing protein" evidence="16">
    <location>
        <begin position="26"/>
        <end position="1174"/>
    </location>
</feature>
<dbReference type="PANTHER" id="PTHR23220:SF84">
    <property type="entry name" value="INTEGRIN ALPHA-L"/>
    <property type="match status" value="1"/>
</dbReference>
<evidence type="ECO:0000256" key="4">
    <source>
        <dbReference type="ARBA" id="ARBA00022723"/>
    </source>
</evidence>
<dbReference type="PROSITE" id="PS51470">
    <property type="entry name" value="FG_GAP"/>
    <property type="match status" value="4"/>
</dbReference>
<keyword evidence="7" id="KW-0106">Calcium</keyword>
<dbReference type="InterPro" id="IPR002035">
    <property type="entry name" value="VWF_A"/>
</dbReference>
<dbReference type="Gene3D" id="3.40.50.410">
    <property type="entry name" value="von Willebrand factor, type A domain"/>
    <property type="match status" value="1"/>
</dbReference>
<dbReference type="InterPro" id="IPR028994">
    <property type="entry name" value="Integrin_alpha_N"/>
</dbReference>
<evidence type="ECO:0000256" key="2">
    <source>
        <dbReference type="ARBA" id="ARBA00008054"/>
    </source>
</evidence>
<protein>
    <recommendedName>
        <fullName evidence="18">VWFA domain-containing protein</fullName>
    </recommendedName>
</protein>
<feature type="region of interest" description="Disordered" evidence="17">
    <location>
        <begin position="1130"/>
        <end position="1174"/>
    </location>
</feature>
<keyword evidence="5 16" id="KW-0732">Signal</keyword>
<dbReference type="InterPro" id="IPR000413">
    <property type="entry name" value="Integrin_alpha"/>
</dbReference>
<sequence>MNEPQCFYLLVYMALAAAATPVSSAFNIDMANHSFKVHRGEPKDFFGYKVLQYMSPRNKGIIVTAPLRLNGSGGIFKLDQDQTGKWFQPNDSSQTDPYLAKHLGLSVAADSTGSRFIACSPNLAHPCDENVYLNSLCYNITDEFQQLSSFKPLFQKCTPKKVNLVFLFDGSESMTGSEFEQNKIFITGMMNSLKNTSIEFAAVQFSTKPRKVFDFNDYVAGTALKKLKEEVHMRKLTNTHEALNFTLSQILENQTAGASKDATKAVVIITDGNPSDRDANYKSVETYERKKIIRVVIGVKIEDFTKLESIASHPKDKNIFKIDEYSGLKGILESFQKQIFTIEGFNVTRAGELTNEMSQSGFSAVSHKDTLILGSVGSNSWRGALSEPQKHNKTIFDPDMQRDSYMGYSLSVGERNGDPLYFTGAPRFNHTGQVVVFKPDGNESKAAKRIMGEQVGSYFGAELCSVDIDSDGNTDFLLVGGPLFYLPEERKEGMVYIYSINDEMELKRELQVRAPSMGRFGTTIASLSDLNGDGLRDVAVGAPLEEDNTGAVYIYLGQRDTGMRNSSSQRITGAEFPPGLRFFGQSINGDIDLGDDSLPDIVVGSQGAVVVLRSKPVIDVMAQLSYYPNVISIQNINCLEKNKTWLPMVDAEACFEMVEATNSKAGPGINISVMLNVDPMRQTHRGFFNKTEKNSRSITYMYELTEKKTCYNYSIYMEKCVRDTLSPVSIKLNFSQADREEARAILNVDSNRLAVVEVPFEKHCNKEICIADLEVKFKFTSEVLLVTQNNGFSVLIDLSNNADDSYNTSLTMHYPPGLSFSKMELIGTKKLTHLCTDLEDVLDKTVCGISLPVFRSKTPVTFNATFRVSKDFEWNDTMLMKVSANSENSNSSQTHSVTKGIPVKYSVGMVVTVNDTTPNYLFFTPKQSAPQGMTVIYKIDNIGFKDFPINVSLFFPIKLEHNFEMENYKVIVEQNKTRCSVVSIKKSKDCPLKQDCVAMKCDTFTLRNYSRVQFMLVGDVHFRNLKNHASNLPFLKRYTGDSREVNFMSFLKVDFDDGKYMLASHKTENPTDNDKVKKSCKVLVEFIVPLNEPLIIGTGVTLGVILLIIITVIMWKCGCFKRKTPQDYQEQQDNVSAQHGCPSDSSHNKSEQVEEEKIPLSEDKGTSCPSAISE</sequence>
<dbReference type="PRINTS" id="PR00453">
    <property type="entry name" value="VWFADOMAIN"/>
</dbReference>
<feature type="transmembrane region" description="Helical" evidence="16">
    <location>
        <begin position="1094"/>
        <end position="1115"/>
    </location>
</feature>
<feature type="repeat" description="FG-GAP" evidence="15">
    <location>
        <begin position="569"/>
        <end position="629"/>
    </location>
</feature>
<dbReference type="Gene3D" id="2.60.40.1530">
    <property type="entry name" value="ntegrin, alpha v. Chain A, domain 4"/>
    <property type="match status" value="1"/>
</dbReference>
<evidence type="ECO:0000259" key="18">
    <source>
        <dbReference type="PROSITE" id="PS50234"/>
    </source>
</evidence>
<dbReference type="InterPro" id="IPR013519">
    <property type="entry name" value="Int_alpha_beta-p"/>
</dbReference>
<dbReference type="SUPFAM" id="SSF69179">
    <property type="entry name" value="Integrin domains"/>
    <property type="match status" value="2"/>
</dbReference>
<keyword evidence="12" id="KW-1015">Disulfide bond</keyword>
<evidence type="ECO:0000256" key="3">
    <source>
        <dbReference type="ARBA" id="ARBA00022692"/>
    </source>
</evidence>
<feature type="compositionally biased region" description="Basic and acidic residues" evidence="17">
    <location>
        <begin position="1146"/>
        <end position="1165"/>
    </location>
</feature>
<feature type="domain" description="VWFA" evidence="18">
    <location>
        <begin position="163"/>
        <end position="339"/>
    </location>
</feature>
<evidence type="ECO:0000256" key="5">
    <source>
        <dbReference type="ARBA" id="ARBA00022729"/>
    </source>
</evidence>
<feature type="repeat" description="FG-GAP" evidence="15">
    <location>
        <begin position="508"/>
        <end position="564"/>
    </location>
</feature>
<comment type="caution">
    <text evidence="19">The sequence shown here is derived from an EMBL/GenBank/DDBJ whole genome shotgun (WGS) entry which is preliminary data.</text>
</comment>
<dbReference type="EMBL" id="JAHUTI010049948">
    <property type="protein sequence ID" value="MED6248241.1"/>
    <property type="molecule type" value="Genomic_DNA"/>
</dbReference>
<feature type="repeat" description="FG-GAP" evidence="15">
    <location>
        <begin position="445"/>
        <end position="507"/>
    </location>
</feature>
<dbReference type="SMART" id="SM00327">
    <property type="entry name" value="VWA"/>
    <property type="match status" value="1"/>
</dbReference>
<dbReference type="InterPro" id="IPR048285">
    <property type="entry name" value="Integrin_alpha_Ig-like_2"/>
</dbReference>
<evidence type="ECO:0000256" key="16">
    <source>
        <dbReference type="RuleBase" id="RU003762"/>
    </source>
</evidence>
<dbReference type="PANTHER" id="PTHR23220">
    <property type="entry name" value="INTEGRIN ALPHA"/>
    <property type="match status" value="1"/>
</dbReference>
<keyword evidence="4" id="KW-0479">Metal-binding</keyword>
<accession>A0ABU7BCA6</accession>
<reference evidence="19 20" key="1">
    <citation type="submission" date="2021-07" db="EMBL/GenBank/DDBJ databases">
        <authorList>
            <person name="Palmer J.M."/>
        </authorList>
    </citation>
    <scope>NUCLEOTIDE SEQUENCE [LARGE SCALE GENOMIC DNA]</scope>
    <source>
        <strain evidence="19 20">AT_MEX2019</strain>
        <tissue evidence="19">Muscle</tissue>
    </source>
</reference>
<keyword evidence="13 16" id="KW-0675">Receptor</keyword>
<keyword evidence="6" id="KW-0677">Repeat</keyword>
<evidence type="ECO:0000256" key="10">
    <source>
        <dbReference type="ARBA" id="ARBA00023037"/>
    </source>
</evidence>
<dbReference type="PROSITE" id="PS50234">
    <property type="entry name" value="VWFA"/>
    <property type="match status" value="1"/>
</dbReference>
<keyword evidence="20" id="KW-1185">Reference proteome</keyword>
<evidence type="ECO:0000256" key="1">
    <source>
        <dbReference type="ARBA" id="ARBA00004479"/>
    </source>
</evidence>
<evidence type="ECO:0000313" key="20">
    <source>
        <dbReference type="Proteomes" id="UP001345963"/>
    </source>
</evidence>
<evidence type="ECO:0000256" key="13">
    <source>
        <dbReference type="ARBA" id="ARBA00023170"/>
    </source>
</evidence>
<dbReference type="Pfam" id="PF08441">
    <property type="entry name" value="Integrin_A_Ig_1"/>
    <property type="match status" value="1"/>
</dbReference>
<keyword evidence="8 16" id="KW-0130">Cell adhesion</keyword>
<feature type="repeat" description="FG-GAP" evidence="15">
    <location>
        <begin position="392"/>
        <end position="444"/>
    </location>
</feature>
<dbReference type="Gene3D" id="2.60.40.1460">
    <property type="entry name" value="Integrin domains. Chain A, domain 2"/>
    <property type="match status" value="1"/>
</dbReference>